<evidence type="ECO:0000313" key="2">
    <source>
        <dbReference type="EMBL" id="ETN97584.1"/>
    </source>
</evidence>
<name>X6LA16_RETFI</name>
<gene>
    <name evidence="2" type="ORF">RFI_39945</name>
</gene>
<organism evidence="2 3">
    <name type="scientific">Reticulomyxa filosa</name>
    <dbReference type="NCBI Taxonomy" id="46433"/>
    <lineage>
        <taxon>Eukaryota</taxon>
        <taxon>Sar</taxon>
        <taxon>Rhizaria</taxon>
        <taxon>Retaria</taxon>
        <taxon>Foraminifera</taxon>
        <taxon>Monothalamids</taxon>
        <taxon>Reticulomyxidae</taxon>
        <taxon>Reticulomyxa</taxon>
    </lineage>
</organism>
<feature type="compositionally biased region" description="Basic and acidic residues" evidence="1">
    <location>
        <begin position="1"/>
        <end position="11"/>
    </location>
</feature>
<feature type="compositionally biased region" description="Basic and acidic residues" evidence="1">
    <location>
        <begin position="84"/>
        <end position="108"/>
    </location>
</feature>
<protein>
    <submittedName>
        <fullName evidence="2">Uncharacterized protein</fullName>
    </submittedName>
</protein>
<evidence type="ECO:0000313" key="3">
    <source>
        <dbReference type="Proteomes" id="UP000023152"/>
    </source>
</evidence>
<proteinExistence type="predicted"/>
<sequence length="108" mass="12242">MKTNEKDKNQENDSLVTSAKIEEAKDNAIDVEKDETKNEADITDNGVNSHANANEKKTETETEKEYLQHHSNESQTTHVQHNLGKQEPEREEVKKACHDSETSGHVEN</sequence>
<dbReference type="AlphaFoldDB" id="X6LA16"/>
<evidence type="ECO:0000256" key="1">
    <source>
        <dbReference type="SAM" id="MobiDB-lite"/>
    </source>
</evidence>
<reference evidence="2 3" key="1">
    <citation type="journal article" date="2013" name="Curr. Biol.">
        <title>The Genome of the Foraminiferan Reticulomyxa filosa.</title>
        <authorList>
            <person name="Glockner G."/>
            <person name="Hulsmann N."/>
            <person name="Schleicher M."/>
            <person name="Noegel A.A."/>
            <person name="Eichinger L."/>
            <person name="Gallinger C."/>
            <person name="Pawlowski J."/>
            <person name="Sierra R."/>
            <person name="Euteneuer U."/>
            <person name="Pillet L."/>
            <person name="Moustafa A."/>
            <person name="Platzer M."/>
            <person name="Groth M."/>
            <person name="Szafranski K."/>
            <person name="Schliwa M."/>
        </authorList>
    </citation>
    <scope>NUCLEOTIDE SEQUENCE [LARGE SCALE GENOMIC DNA]</scope>
</reference>
<feature type="compositionally biased region" description="Basic and acidic residues" evidence="1">
    <location>
        <begin position="53"/>
        <end position="72"/>
    </location>
</feature>
<keyword evidence="3" id="KW-1185">Reference proteome</keyword>
<feature type="non-terminal residue" evidence="2">
    <location>
        <position position="108"/>
    </location>
</feature>
<feature type="region of interest" description="Disordered" evidence="1">
    <location>
        <begin position="1"/>
        <end position="108"/>
    </location>
</feature>
<comment type="caution">
    <text evidence="2">The sequence shown here is derived from an EMBL/GenBank/DDBJ whole genome shotgun (WGS) entry which is preliminary data.</text>
</comment>
<dbReference type="EMBL" id="ASPP01049251">
    <property type="protein sequence ID" value="ETN97584.1"/>
    <property type="molecule type" value="Genomic_DNA"/>
</dbReference>
<feature type="compositionally biased region" description="Basic and acidic residues" evidence="1">
    <location>
        <begin position="20"/>
        <end position="40"/>
    </location>
</feature>
<accession>X6LA16</accession>
<dbReference type="Proteomes" id="UP000023152">
    <property type="component" value="Unassembled WGS sequence"/>
</dbReference>